<dbReference type="PANTHER" id="PTHR30627:SF1">
    <property type="entry name" value="PEPTIDOGLYCAN D,D-TRANSPEPTIDASE FTSI"/>
    <property type="match status" value="1"/>
</dbReference>
<keyword evidence="4" id="KW-0812">Transmembrane</keyword>
<evidence type="ECO:0000313" key="6">
    <source>
        <dbReference type="EMBL" id="MDF1610871.1"/>
    </source>
</evidence>
<dbReference type="InterPro" id="IPR012338">
    <property type="entry name" value="Beta-lactam/transpept-like"/>
</dbReference>
<proteinExistence type="predicted"/>
<comment type="caution">
    <text evidence="6">The sequence shown here is derived from an EMBL/GenBank/DDBJ whole genome shotgun (WGS) entry which is preliminary data.</text>
</comment>
<dbReference type="RefSeq" id="WP_321534638.1">
    <property type="nucleotide sequence ID" value="NZ_JARGDL010000002.1"/>
</dbReference>
<dbReference type="InterPro" id="IPR050515">
    <property type="entry name" value="Beta-lactam/transpept"/>
</dbReference>
<evidence type="ECO:0000256" key="1">
    <source>
        <dbReference type="ARBA" id="ARBA00004370"/>
    </source>
</evidence>
<reference evidence="6" key="1">
    <citation type="submission" date="2023-03" db="EMBL/GenBank/DDBJ databases">
        <title>Stygiobacter electus gen. nov., sp. nov., facultatively anaerobic thermotolerant bacterium of the class Ignavibacteria from a well of Yessentuki mineral water deposit.</title>
        <authorList>
            <person name="Podosokorskaya O.A."/>
            <person name="Elcheninov A.G."/>
            <person name="Petrova N.F."/>
            <person name="Zavarzina D.G."/>
            <person name="Kublanov I.V."/>
            <person name="Merkel A.Y."/>
        </authorList>
    </citation>
    <scope>NUCLEOTIDE SEQUENCE</scope>
    <source>
        <strain evidence="6">09-Me</strain>
    </source>
</reference>
<dbReference type="Gene3D" id="3.40.710.10">
    <property type="entry name" value="DD-peptidase/beta-lactamase superfamily"/>
    <property type="match status" value="1"/>
</dbReference>
<dbReference type="GO" id="GO:0008658">
    <property type="term" value="F:penicillin binding"/>
    <property type="evidence" value="ECO:0007669"/>
    <property type="project" value="InterPro"/>
</dbReference>
<evidence type="ECO:0000256" key="4">
    <source>
        <dbReference type="SAM" id="Phobius"/>
    </source>
</evidence>
<dbReference type="Gene3D" id="3.30.450.330">
    <property type="match status" value="1"/>
</dbReference>
<comment type="subcellular location">
    <subcellularLocation>
        <location evidence="1">Membrane</location>
    </subcellularLocation>
</comment>
<evidence type="ECO:0000256" key="2">
    <source>
        <dbReference type="ARBA" id="ARBA00022645"/>
    </source>
</evidence>
<feature type="transmembrane region" description="Helical" evidence="4">
    <location>
        <begin position="6"/>
        <end position="25"/>
    </location>
</feature>
<keyword evidence="4" id="KW-1133">Transmembrane helix</keyword>
<accession>A0AAE3NU16</accession>
<dbReference type="CDD" id="cd06575">
    <property type="entry name" value="PASTA_Pbp2x-like_2"/>
    <property type="match status" value="1"/>
</dbReference>
<dbReference type="Gene3D" id="3.90.1310.10">
    <property type="entry name" value="Penicillin-binding protein 2a (Domain 2)"/>
    <property type="match status" value="1"/>
</dbReference>
<keyword evidence="2" id="KW-0378">Hydrolase</keyword>
<dbReference type="Proteomes" id="UP001221302">
    <property type="component" value="Unassembled WGS sequence"/>
</dbReference>
<dbReference type="SUPFAM" id="SSF56601">
    <property type="entry name" value="beta-lactamase/transpeptidase-like"/>
    <property type="match status" value="1"/>
</dbReference>
<dbReference type="PANTHER" id="PTHR30627">
    <property type="entry name" value="PEPTIDOGLYCAN D,D-TRANSPEPTIDASE"/>
    <property type="match status" value="1"/>
</dbReference>
<dbReference type="SUPFAM" id="SSF54184">
    <property type="entry name" value="Penicillin-binding protein 2x (pbp-2x), c-terminal domain"/>
    <property type="match status" value="1"/>
</dbReference>
<dbReference type="SUPFAM" id="SSF56519">
    <property type="entry name" value="Penicillin binding protein dimerisation domain"/>
    <property type="match status" value="1"/>
</dbReference>
<dbReference type="InterPro" id="IPR036138">
    <property type="entry name" value="PBP_dimer_sf"/>
</dbReference>
<name>A0AAE3NU16_9BACT</name>
<dbReference type="AlphaFoldDB" id="A0AAE3NU16"/>
<protein>
    <submittedName>
        <fullName evidence="6">Penicillin-binding protein</fullName>
    </submittedName>
</protein>
<dbReference type="InterPro" id="IPR001460">
    <property type="entry name" value="PCN-bd_Tpept"/>
</dbReference>
<dbReference type="InterPro" id="IPR005311">
    <property type="entry name" value="PBP_dimer"/>
</dbReference>
<keyword evidence="3 4" id="KW-0472">Membrane</keyword>
<feature type="domain" description="PASTA" evidence="5">
    <location>
        <begin position="604"/>
        <end position="662"/>
    </location>
</feature>
<organism evidence="6 7">
    <name type="scientific">Stygiobacter electus</name>
    <dbReference type="NCBI Taxonomy" id="3032292"/>
    <lineage>
        <taxon>Bacteria</taxon>
        <taxon>Pseudomonadati</taxon>
        <taxon>Ignavibacteriota</taxon>
        <taxon>Ignavibacteria</taxon>
        <taxon>Ignavibacteriales</taxon>
        <taxon>Melioribacteraceae</taxon>
        <taxon>Stygiobacter</taxon>
    </lineage>
</organism>
<evidence type="ECO:0000259" key="5">
    <source>
        <dbReference type="PROSITE" id="PS51178"/>
    </source>
</evidence>
<dbReference type="Pfam" id="PF03793">
    <property type="entry name" value="PASTA"/>
    <property type="match status" value="1"/>
</dbReference>
<evidence type="ECO:0000256" key="3">
    <source>
        <dbReference type="ARBA" id="ARBA00023136"/>
    </source>
</evidence>
<sequence length="673" mass="75898">MINSRVIIVAGFLFIVLIVLILKLFTIQINKHEYYVRVAENQQYNPRDVKAERGLIKDINGEVLCYTFNSISFFVNKNLIKGNKEKVIETIASKFSNELGKSKEYYINLIKNGKNNICIERKVPLEKAINLKHFYVDGLSYEEDFSRIYPYGNTASHILGFVNKEGKAEEGLEKFYDKYLRGQDGKLIYEKDVLGRIISLDEKLSINPENGNSLILTINKNYQKILEEEIKNGLEKYGGESAVGIIMNPNTGEILALANSPDFDPTNFNNVKPENRKNRAITDPIEPGSTMKPLTFSILFEETNTNENEIVNAENGTYSYKNVKIYDSHKYSDLTVAQVLQISSNIGTAKLSERLDKDIFYKYLRDFGFSNKTAVDLPSESEGRMTLPKNFTGITKAFMSFGYELLVTPLQLTTAYCALVNGGNLYKPFIVKKIVDKNGNTIEEKEPQKIRTVISQKTSERIKKLMIDVVEKGTGTAAQLPDVLVGGKTGTSQRLVDNSYSSSHHNSSFIGFFPAENPKFVIYILLNSPTKAQYGGLVAAPIFHDVAKRIIESDPNLITNKKKIKHDEKLIDQLIADLKSAPKTTRSYLNVPEIKEEKKNRVFKKTDTIPNLINNSMRDAIAKLNALGIKWKVVGTGKVVWQSLEPGSPFSKNDVCFIKCENSTKKINQNETK</sequence>
<gene>
    <name evidence="6" type="ORF">P0M35_01800</name>
</gene>
<dbReference type="GO" id="GO:0004180">
    <property type="term" value="F:carboxypeptidase activity"/>
    <property type="evidence" value="ECO:0007669"/>
    <property type="project" value="UniProtKB-KW"/>
</dbReference>
<dbReference type="Pfam" id="PF03717">
    <property type="entry name" value="PBP_dimer"/>
    <property type="match status" value="1"/>
</dbReference>
<dbReference type="Pfam" id="PF00905">
    <property type="entry name" value="Transpeptidase"/>
    <property type="match status" value="1"/>
</dbReference>
<keyword evidence="2" id="KW-0645">Protease</keyword>
<dbReference type="GO" id="GO:0005886">
    <property type="term" value="C:plasma membrane"/>
    <property type="evidence" value="ECO:0007669"/>
    <property type="project" value="TreeGrafter"/>
</dbReference>
<evidence type="ECO:0000313" key="7">
    <source>
        <dbReference type="Proteomes" id="UP001221302"/>
    </source>
</evidence>
<dbReference type="EMBL" id="JARGDL010000002">
    <property type="protein sequence ID" value="MDF1610871.1"/>
    <property type="molecule type" value="Genomic_DNA"/>
</dbReference>
<dbReference type="PROSITE" id="PS51178">
    <property type="entry name" value="PASTA"/>
    <property type="match status" value="1"/>
</dbReference>
<dbReference type="GO" id="GO:0071555">
    <property type="term" value="P:cell wall organization"/>
    <property type="evidence" value="ECO:0007669"/>
    <property type="project" value="TreeGrafter"/>
</dbReference>
<dbReference type="InterPro" id="IPR005543">
    <property type="entry name" value="PASTA_dom"/>
</dbReference>
<keyword evidence="7" id="KW-1185">Reference proteome</keyword>
<keyword evidence="2" id="KW-0121">Carboxypeptidase</keyword>